<evidence type="ECO:0000256" key="11">
    <source>
        <dbReference type="SAM" id="Phobius"/>
    </source>
</evidence>
<dbReference type="GO" id="GO:0005524">
    <property type="term" value="F:ATP binding"/>
    <property type="evidence" value="ECO:0007669"/>
    <property type="project" value="UniProtKB-KW"/>
</dbReference>
<keyword evidence="11" id="KW-1133">Transmembrane helix</keyword>
<protein>
    <recommendedName>
        <fullName evidence="2">glutamate--tRNA ligase</fullName>
        <ecNumber evidence="2">6.1.1.17</ecNumber>
    </recommendedName>
    <alternativeName>
        <fullName evidence="8">Glutamyl-tRNA synthetase</fullName>
    </alternativeName>
</protein>
<keyword evidence="6 9" id="KW-0648">Protein biosynthesis</keyword>
<dbReference type="NCBIfam" id="TIGR00464">
    <property type="entry name" value="gltX_bact"/>
    <property type="match status" value="1"/>
</dbReference>
<keyword evidence="11" id="KW-0812">Transmembrane</keyword>
<dbReference type="Gene3D" id="3.40.50.620">
    <property type="entry name" value="HUPs"/>
    <property type="match status" value="1"/>
</dbReference>
<dbReference type="Pfam" id="PF19269">
    <property type="entry name" value="Anticodon_2"/>
    <property type="match status" value="1"/>
</dbReference>
<dbReference type="CDD" id="cd00808">
    <property type="entry name" value="GluRS_core"/>
    <property type="match status" value="1"/>
</dbReference>
<dbReference type="InterPro" id="IPR020058">
    <property type="entry name" value="Glu/Gln-tRNA-synth_Ib_cat-dom"/>
</dbReference>
<gene>
    <name evidence="14" type="primary">gltX</name>
    <name evidence="14" type="ORF">SPIL2461_LOCUS14606</name>
</gene>
<dbReference type="InterPro" id="IPR014729">
    <property type="entry name" value="Rossmann-like_a/b/a_fold"/>
</dbReference>
<evidence type="ECO:0000256" key="1">
    <source>
        <dbReference type="ARBA" id="ARBA00007894"/>
    </source>
</evidence>
<evidence type="ECO:0000259" key="13">
    <source>
        <dbReference type="Pfam" id="PF19269"/>
    </source>
</evidence>
<evidence type="ECO:0000256" key="7">
    <source>
        <dbReference type="ARBA" id="ARBA00023146"/>
    </source>
</evidence>
<dbReference type="InterPro" id="IPR033910">
    <property type="entry name" value="GluRS_core"/>
</dbReference>
<dbReference type="InterPro" id="IPR020751">
    <property type="entry name" value="aa-tRNA-synth_I_codon-bd_sub2"/>
</dbReference>
<dbReference type="InterPro" id="IPR004527">
    <property type="entry name" value="Glu-tRNA-ligase_bac/mito"/>
</dbReference>
<dbReference type="SUPFAM" id="SSF48163">
    <property type="entry name" value="An anticodon-binding domain of class I aminoacyl-tRNA synthetases"/>
    <property type="match status" value="1"/>
</dbReference>
<feature type="compositionally biased region" description="Basic and acidic residues" evidence="10">
    <location>
        <begin position="1"/>
        <end position="14"/>
    </location>
</feature>
<dbReference type="EMBL" id="CAJNIZ010034003">
    <property type="protein sequence ID" value="CAE7549760.1"/>
    <property type="molecule type" value="Genomic_DNA"/>
</dbReference>
<dbReference type="InterPro" id="IPR000924">
    <property type="entry name" value="Glu/Gln-tRNA-synth"/>
</dbReference>
<feature type="domain" description="Glutamyl/glutaminyl-tRNA synthetase class Ib catalytic" evidence="12">
    <location>
        <begin position="387"/>
        <end position="653"/>
    </location>
</feature>
<feature type="region of interest" description="Disordered" evidence="10">
    <location>
        <begin position="281"/>
        <end position="382"/>
    </location>
</feature>
<dbReference type="EC" id="6.1.1.17" evidence="2"/>
<evidence type="ECO:0000256" key="8">
    <source>
        <dbReference type="ARBA" id="ARBA00030865"/>
    </source>
</evidence>
<dbReference type="PANTHER" id="PTHR43311">
    <property type="entry name" value="GLUTAMATE--TRNA LIGASE"/>
    <property type="match status" value="1"/>
</dbReference>
<evidence type="ECO:0000256" key="4">
    <source>
        <dbReference type="ARBA" id="ARBA00022741"/>
    </source>
</evidence>
<evidence type="ECO:0000256" key="6">
    <source>
        <dbReference type="ARBA" id="ARBA00022917"/>
    </source>
</evidence>
<name>A0A812U0R1_SYMPI</name>
<feature type="transmembrane region" description="Helical" evidence="11">
    <location>
        <begin position="182"/>
        <end position="201"/>
    </location>
</feature>
<dbReference type="GO" id="GO:0008270">
    <property type="term" value="F:zinc ion binding"/>
    <property type="evidence" value="ECO:0007669"/>
    <property type="project" value="InterPro"/>
</dbReference>
<evidence type="ECO:0000256" key="9">
    <source>
        <dbReference type="RuleBase" id="RU363037"/>
    </source>
</evidence>
<dbReference type="GO" id="GO:0000049">
    <property type="term" value="F:tRNA binding"/>
    <property type="evidence" value="ECO:0007669"/>
    <property type="project" value="InterPro"/>
</dbReference>
<feature type="transmembrane region" description="Helical" evidence="11">
    <location>
        <begin position="67"/>
        <end position="87"/>
    </location>
</feature>
<feature type="transmembrane region" description="Helical" evidence="11">
    <location>
        <begin position="141"/>
        <end position="162"/>
    </location>
</feature>
<reference evidence="14" key="1">
    <citation type="submission" date="2021-02" db="EMBL/GenBank/DDBJ databases">
        <authorList>
            <person name="Dougan E. K."/>
            <person name="Rhodes N."/>
            <person name="Thang M."/>
            <person name="Chan C."/>
        </authorList>
    </citation>
    <scope>NUCLEOTIDE SEQUENCE</scope>
</reference>
<evidence type="ECO:0000256" key="5">
    <source>
        <dbReference type="ARBA" id="ARBA00022840"/>
    </source>
</evidence>
<keyword evidence="11" id="KW-0472">Membrane</keyword>
<evidence type="ECO:0000313" key="15">
    <source>
        <dbReference type="Proteomes" id="UP000649617"/>
    </source>
</evidence>
<dbReference type="PRINTS" id="PR00987">
    <property type="entry name" value="TRNASYNTHGLU"/>
</dbReference>
<dbReference type="PROSITE" id="PS00178">
    <property type="entry name" value="AA_TRNA_LIGASE_I"/>
    <property type="match status" value="1"/>
</dbReference>
<dbReference type="InterPro" id="IPR001412">
    <property type="entry name" value="aa-tRNA-synth_I_CS"/>
</dbReference>
<feature type="region of interest" description="Disordered" evidence="10">
    <location>
        <begin position="1"/>
        <end position="46"/>
    </location>
</feature>
<feature type="domain" description="Aminoacyl-tRNA synthetase class I anticodon-binding" evidence="13">
    <location>
        <begin position="772"/>
        <end position="901"/>
    </location>
</feature>
<feature type="compositionally biased region" description="Low complexity" evidence="10">
    <location>
        <begin position="337"/>
        <end position="347"/>
    </location>
</feature>
<accession>A0A812U0R1</accession>
<keyword evidence="4 9" id="KW-0547">Nucleotide-binding</keyword>
<organism evidence="14 15">
    <name type="scientific">Symbiodinium pilosum</name>
    <name type="common">Dinoflagellate</name>
    <dbReference type="NCBI Taxonomy" id="2952"/>
    <lineage>
        <taxon>Eukaryota</taxon>
        <taxon>Sar</taxon>
        <taxon>Alveolata</taxon>
        <taxon>Dinophyceae</taxon>
        <taxon>Suessiales</taxon>
        <taxon>Symbiodiniaceae</taxon>
        <taxon>Symbiodinium</taxon>
    </lineage>
</organism>
<dbReference type="AlphaFoldDB" id="A0A812U0R1"/>
<dbReference type="OrthoDB" id="428822at2759"/>
<evidence type="ECO:0000256" key="10">
    <source>
        <dbReference type="SAM" id="MobiDB-lite"/>
    </source>
</evidence>
<keyword evidence="15" id="KW-1185">Reference proteome</keyword>
<dbReference type="Proteomes" id="UP000649617">
    <property type="component" value="Unassembled WGS sequence"/>
</dbReference>
<evidence type="ECO:0000313" key="14">
    <source>
        <dbReference type="EMBL" id="CAE7549760.1"/>
    </source>
</evidence>
<feature type="domain" description="Glutamyl/glutaminyl-tRNA synthetase class Ib catalytic" evidence="12">
    <location>
        <begin position="677"/>
        <end position="736"/>
    </location>
</feature>
<feature type="compositionally biased region" description="Basic and acidic residues" evidence="10">
    <location>
        <begin position="289"/>
        <end position="299"/>
    </location>
</feature>
<comment type="similarity">
    <text evidence="1">Belongs to the class-I aminoacyl-tRNA synthetase family. Glutamate--tRNA ligase type 1 subfamily.</text>
</comment>
<sequence length="905" mass="97873">MAAGGRDDRRRRMLNDGTRNAGGVADGPTGPDSADTPPVKKRRFAPDAASPSLAVARGVLPTKGASLAGAIALGLAASGGVVAAQYFHASLPSAFASMIGGSSPASIGGWFAGALLLALGGMCGVIYGLRSNRTDDVRGRYRWWAVAACAAVTLSAAYSVGLGSALAQQLSTLTGFAPLGGAGWWMTGLVIAAGVIGFRPAADVVESPLSLSLAVLAVVGVIVSWCGATGALPAGVSEHAGLFEVGGLLCGLVLGLGAQLAYVRRVLLETDGVINAPVKKPKPVKAAKPRADEVKEEKSAPSPAPKTVKFERPTVQSDSEADEEETDSRSARRAARRNSAPTPAASSESRWTDGSEGDAEYEDDDAPRRKLSKAERKRLRPATAMTVRTRFAPSPTGYLHIGGVRTALFNWLFARKHGGQFLLRIDDTDQQRNVEEALAPILHGFRWLGLDWDEGPESDGEFGPYYQSQRGDRYQAAVDQLLAQGDAYRDYAKPEELQAEREAAQQAGGSFTYSRSWMAETPEQAAAFEAEGRQGVVRLRMPREGELVLQDLVRGEVRFAWAREQDHVIQRADGSCLYHLATVVDDHQMQISHVIRAEEHLSNTPRQAFIAERLSYPLPEFAHLPFVAEPGSKTKLSKRKLDKYLKNRDFAALNQHGLHVAELLGLETAAETFNPVIVDFYEQVGYLPDAILNYLLLLGWSLDDSREEFTREEMIECFDLTGVNKAPASFDPSKLQAFQDRAMQQLPLKQKSAWCVDFLKRAGYLESPPPCEAGPYVTAIVEAAGDRIKTAGDILDYQEFFVADDELQYDEKAFAKRISKPEEAAELLRKFGERLAGLEPFTTESTEACLQSLLEAEGVKIGQVIHAIRVAVTGKAVGFGVYETLAILGRDRCLARIERALSVAG</sequence>
<dbReference type="SUPFAM" id="SSF52374">
    <property type="entry name" value="Nucleotidylyl transferase"/>
    <property type="match status" value="1"/>
</dbReference>
<keyword evidence="3 9" id="KW-0436">Ligase</keyword>
<dbReference type="InterPro" id="IPR049940">
    <property type="entry name" value="GluQ/Sye"/>
</dbReference>
<evidence type="ECO:0000256" key="2">
    <source>
        <dbReference type="ARBA" id="ARBA00012835"/>
    </source>
</evidence>
<feature type="transmembrane region" description="Helical" evidence="11">
    <location>
        <begin position="213"/>
        <end position="236"/>
    </location>
</feature>
<dbReference type="HAMAP" id="MF_00022">
    <property type="entry name" value="Glu_tRNA_synth_type1"/>
    <property type="match status" value="1"/>
</dbReference>
<dbReference type="Pfam" id="PF00749">
    <property type="entry name" value="tRNA-synt_1c"/>
    <property type="match status" value="2"/>
</dbReference>
<comment type="caution">
    <text evidence="14">The sequence shown here is derived from an EMBL/GenBank/DDBJ whole genome shotgun (WGS) entry which is preliminary data.</text>
</comment>
<proteinExistence type="inferred from homology"/>
<dbReference type="Gene3D" id="1.10.10.350">
    <property type="match status" value="1"/>
</dbReference>
<dbReference type="GO" id="GO:0005829">
    <property type="term" value="C:cytosol"/>
    <property type="evidence" value="ECO:0007669"/>
    <property type="project" value="TreeGrafter"/>
</dbReference>
<keyword evidence="5 9" id="KW-0067">ATP-binding</keyword>
<dbReference type="InterPro" id="IPR045462">
    <property type="entry name" value="aa-tRNA-synth_I_cd-bd"/>
</dbReference>
<dbReference type="GO" id="GO:0004818">
    <property type="term" value="F:glutamate-tRNA ligase activity"/>
    <property type="evidence" value="ECO:0007669"/>
    <property type="project" value="UniProtKB-EC"/>
</dbReference>
<evidence type="ECO:0000259" key="12">
    <source>
        <dbReference type="Pfam" id="PF00749"/>
    </source>
</evidence>
<dbReference type="GO" id="GO:0006424">
    <property type="term" value="P:glutamyl-tRNA aminoacylation"/>
    <property type="evidence" value="ECO:0007669"/>
    <property type="project" value="InterPro"/>
</dbReference>
<dbReference type="PANTHER" id="PTHR43311:SF2">
    <property type="entry name" value="GLUTAMATE--TRNA LIGASE, MITOCHONDRIAL-RELATED"/>
    <property type="match status" value="1"/>
</dbReference>
<keyword evidence="7 9" id="KW-0030">Aminoacyl-tRNA synthetase</keyword>
<dbReference type="InterPro" id="IPR008925">
    <property type="entry name" value="aa_tRNA-synth_I_cd-bd_sf"/>
</dbReference>
<feature type="transmembrane region" description="Helical" evidence="11">
    <location>
        <begin position="107"/>
        <end position="129"/>
    </location>
</feature>
<evidence type="ECO:0000256" key="3">
    <source>
        <dbReference type="ARBA" id="ARBA00022598"/>
    </source>
</evidence>
<feature type="compositionally biased region" description="Acidic residues" evidence="10">
    <location>
        <begin position="355"/>
        <end position="365"/>
    </location>
</feature>